<dbReference type="PANTHER" id="PTHR46423">
    <property type="entry name" value="RNA POLYMERASE II-ASSOCIATED PROTEIN 3"/>
    <property type="match status" value="1"/>
</dbReference>
<dbReference type="AlphaFoldDB" id="U6N4G4"/>
<dbReference type="OrthoDB" id="2423701at2759"/>
<dbReference type="PANTHER" id="PTHR46423:SF1">
    <property type="entry name" value="RNA POLYMERASE II-ASSOCIATED PROTEIN 3"/>
    <property type="match status" value="1"/>
</dbReference>
<keyword evidence="2" id="KW-0413">Isomerase</keyword>
<dbReference type="GeneID" id="25477808"/>
<proteinExistence type="predicted"/>
<dbReference type="EMBL" id="HG725758">
    <property type="protein sequence ID" value="CDJ69595.1"/>
    <property type="molecule type" value="Genomic_DNA"/>
</dbReference>
<dbReference type="Proteomes" id="UP000030754">
    <property type="component" value="Unassembled WGS sequence"/>
</dbReference>
<evidence type="ECO:0000256" key="1">
    <source>
        <dbReference type="ARBA" id="ARBA00022803"/>
    </source>
</evidence>
<dbReference type="InterPro" id="IPR011990">
    <property type="entry name" value="TPR-like_helical_dom_sf"/>
</dbReference>
<keyword evidence="3" id="KW-1185">Reference proteome</keyword>
<name>U6N4G4_9EIME</name>
<protein>
    <submittedName>
        <fullName evidence="2">Peptidyl-prolyl cis-trans isomerase d-like protein, related</fullName>
    </submittedName>
</protein>
<dbReference type="RefSeq" id="XP_013438061.1">
    <property type="nucleotide sequence ID" value="XM_013582607.1"/>
</dbReference>
<keyword evidence="1" id="KW-0802">TPR repeat</keyword>
<accession>U6N4G4</accession>
<reference evidence="2" key="1">
    <citation type="submission" date="2013-10" db="EMBL/GenBank/DDBJ databases">
        <title>Genomic analysis of the causative agents of coccidiosis in chickens.</title>
        <authorList>
            <person name="Reid A.J."/>
            <person name="Blake D."/>
            <person name="Billington K."/>
            <person name="Browne H."/>
            <person name="Dunn M."/>
            <person name="Hung S."/>
            <person name="Kawahara F."/>
            <person name="Miranda-Saavedra D."/>
            <person name="Mourier T."/>
            <person name="Nagra H."/>
            <person name="Otto T.D."/>
            <person name="Rawlings N."/>
            <person name="Sanchez A."/>
            <person name="Sanders M."/>
            <person name="Subramaniam C."/>
            <person name="Tay Y."/>
            <person name="Dear P."/>
            <person name="Doerig C."/>
            <person name="Gruber A."/>
            <person name="Parkinson J."/>
            <person name="Shirley M."/>
            <person name="Wan K.L."/>
            <person name="Berriman M."/>
            <person name="Tomley F."/>
            <person name="Pain A."/>
        </authorList>
    </citation>
    <scope>NUCLEOTIDE SEQUENCE [LARGE SCALE GENOMIC DNA]</scope>
    <source>
        <strain evidence="2">Houghton</strain>
    </source>
</reference>
<dbReference type="VEuPathDB" id="ToxoDB:ENH_00076780"/>
<evidence type="ECO:0000313" key="3">
    <source>
        <dbReference type="Proteomes" id="UP000030754"/>
    </source>
</evidence>
<reference evidence="2" key="2">
    <citation type="submission" date="2013-10" db="EMBL/GenBank/DDBJ databases">
        <authorList>
            <person name="Aslett M."/>
        </authorList>
    </citation>
    <scope>NUCLEOTIDE SEQUENCE [LARGE SCALE GENOMIC DNA]</scope>
    <source>
        <strain evidence="2">Houghton</strain>
    </source>
</reference>
<gene>
    <name evidence="2" type="ORF">ENH_00076780</name>
</gene>
<organism evidence="2 3">
    <name type="scientific">Eimeria necatrix</name>
    <dbReference type="NCBI Taxonomy" id="51315"/>
    <lineage>
        <taxon>Eukaryota</taxon>
        <taxon>Sar</taxon>
        <taxon>Alveolata</taxon>
        <taxon>Apicomplexa</taxon>
        <taxon>Conoidasida</taxon>
        <taxon>Coccidia</taxon>
        <taxon>Eucoccidiorida</taxon>
        <taxon>Eimeriorina</taxon>
        <taxon>Eimeriidae</taxon>
        <taxon>Eimeria</taxon>
    </lineage>
</organism>
<evidence type="ECO:0000313" key="2">
    <source>
        <dbReference type="EMBL" id="CDJ69595.1"/>
    </source>
</evidence>
<dbReference type="InterPro" id="IPR051966">
    <property type="entry name" value="RPAP3"/>
</dbReference>
<dbReference type="SUPFAM" id="SSF48452">
    <property type="entry name" value="TPR-like"/>
    <property type="match status" value="1"/>
</dbReference>
<dbReference type="GO" id="GO:0016853">
    <property type="term" value="F:isomerase activity"/>
    <property type="evidence" value="ECO:0007669"/>
    <property type="project" value="UniProtKB-KW"/>
</dbReference>
<sequence length="554" mass="63264">MAMHECEAYWQDFLRRPNEQRMLQEEQRQLQRETACRMAAVKSTKLEELETALAGCTPDQQRILRPIIQSPGLLERLHDCLLRSDHNPSIFSKRIETDQSLAALILEKAEEYERHPEAFKRQEQQLKEIHEEASRPLDAADLDYLKQRTWRDLPQAELAERMSKGEICPREEWIPGISKGKRPLDAPALEEHLAFGERLAREGREAYAAGDYDKAFMRFKQGVELVNWVEAKDAVSQRRIDDMYSLFLKNSAQAALQLGKYQEAIRACTTIIQELDEHDSKARYRRGRAYLLLGMTKCAKDDFMFILKSPYSTQEGVCAARLGLQELRQVLNKSETEAKLTVCRGLEGSLFSRGRLAAAHVRQLGAADDLDKSDDDQLHFSLNYPEDKTDFHLPPSKTAAEATNSFCNSADGQDVESISRAATCDEAETQGKHTEYMKKGQTQELPPLSLEKTRSILLDFLDAYTSDPVAAELNALRSLADFDYRRVVLRARKYLPQVQQPILARHGIVGHDHRSNMKLVEKSVSYWRFKNPEIEELTKDCLEAVFGDVADIDV</sequence>
<dbReference type="GO" id="GO:0101031">
    <property type="term" value="C:protein folding chaperone complex"/>
    <property type="evidence" value="ECO:0007669"/>
    <property type="project" value="TreeGrafter"/>
</dbReference>
<dbReference type="Gene3D" id="1.25.40.10">
    <property type="entry name" value="Tetratricopeptide repeat domain"/>
    <property type="match status" value="1"/>
</dbReference>